<dbReference type="RefSeq" id="WP_307343724.1">
    <property type="nucleotide sequence ID" value="NZ_JAUSUD010000016.1"/>
</dbReference>
<dbReference type="InterPro" id="IPR014217">
    <property type="entry name" value="Spore_III_AA"/>
</dbReference>
<evidence type="ECO:0000256" key="2">
    <source>
        <dbReference type="ARBA" id="ARBA00022840"/>
    </source>
</evidence>
<accession>A0ABT9ZK66</accession>
<dbReference type="InterPro" id="IPR027417">
    <property type="entry name" value="P-loop_NTPase"/>
</dbReference>
<dbReference type="InterPro" id="IPR045735">
    <property type="entry name" value="Spore_III_AA_AAA+_ATPase"/>
</dbReference>
<dbReference type="NCBIfam" id="TIGR02858">
    <property type="entry name" value="spore_III_AA"/>
    <property type="match status" value="1"/>
</dbReference>
<evidence type="ECO:0000313" key="5">
    <source>
        <dbReference type="Proteomes" id="UP001234495"/>
    </source>
</evidence>
<protein>
    <submittedName>
        <fullName evidence="4">Stage III sporulation protein AA</fullName>
    </submittedName>
</protein>
<dbReference type="PANTHER" id="PTHR20953:SF3">
    <property type="entry name" value="P-LOOP CONTAINING NUCLEOSIDE TRIPHOSPHATE HYDROLASES SUPERFAMILY PROTEIN"/>
    <property type="match status" value="1"/>
</dbReference>
<dbReference type="PANTHER" id="PTHR20953">
    <property type="entry name" value="KINASE-RELATED"/>
    <property type="match status" value="1"/>
</dbReference>
<name>A0ABT9ZK66_9BACI</name>
<proteinExistence type="predicted"/>
<gene>
    <name evidence="4" type="ORF">J2S19_003218</name>
</gene>
<reference evidence="4 5" key="1">
    <citation type="submission" date="2023-07" db="EMBL/GenBank/DDBJ databases">
        <title>Genomic Encyclopedia of Type Strains, Phase IV (KMG-IV): sequencing the most valuable type-strain genomes for metagenomic binning, comparative biology and taxonomic classification.</title>
        <authorList>
            <person name="Goeker M."/>
        </authorList>
    </citation>
    <scope>NUCLEOTIDE SEQUENCE [LARGE SCALE GENOMIC DNA]</scope>
    <source>
        <strain evidence="4 5">DSM 29005</strain>
    </source>
</reference>
<comment type="caution">
    <text evidence="4">The sequence shown here is derived from an EMBL/GenBank/DDBJ whole genome shotgun (WGS) entry which is preliminary data.</text>
</comment>
<dbReference type="SMART" id="SM00382">
    <property type="entry name" value="AAA"/>
    <property type="match status" value="1"/>
</dbReference>
<evidence type="ECO:0000256" key="1">
    <source>
        <dbReference type="ARBA" id="ARBA00022741"/>
    </source>
</evidence>
<keyword evidence="2" id="KW-0067">ATP-binding</keyword>
<keyword evidence="5" id="KW-1185">Reference proteome</keyword>
<feature type="domain" description="AAA+ ATPase" evidence="3">
    <location>
        <begin position="135"/>
        <end position="282"/>
    </location>
</feature>
<dbReference type="EMBL" id="JAUSUD010000016">
    <property type="protein sequence ID" value="MDQ0231933.1"/>
    <property type="molecule type" value="Genomic_DNA"/>
</dbReference>
<sequence length="325" mass="36707">MQEIIDMLPESIRNEIKKIDYNSLSRVEEVRLRVLKRVEVIIQGKPIFLPYQLTYDDAINLLNELSHYSIYTLEEELKKGFITIQGGHRVGLSGRVITENGRVKAIRDVTSFNIRVAREKIGVAEQFVPYLYAGNWLNTLIIGPPQTGKTTLLRDFARIISCGYKDIPSRKVGIVDERSEIAGCVNGVPQHKLGDRVDVLDACPKAEGMMMMIRSMSPDVLVVDEIGTKEDAEAVMEAVHAGVQLFISVHGYHASELLNRPSLKMLFEANVFERFIELTRSDGPGTVQKIINQNGNELLNRKKCNLHDEVNRGISHHNRYNLGRV</sequence>
<organism evidence="4 5">
    <name type="scientific">Metabacillus malikii</name>
    <dbReference type="NCBI Taxonomy" id="1504265"/>
    <lineage>
        <taxon>Bacteria</taxon>
        <taxon>Bacillati</taxon>
        <taxon>Bacillota</taxon>
        <taxon>Bacilli</taxon>
        <taxon>Bacillales</taxon>
        <taxon>Bacillaceae</taxon>
        <taxon>Metabacillus</taxon>
    </lineage>
</organism>
<dbReference type="InterPro" id="IPR003593">
    <property type="entry name" value="AAA+_ATPase"/>
</dbReference>
<dbReference type="Gene3D" id="3.40.50.300">
    <property type="entry name" value="P-loop containing nucleotide triphosphate hydrolases"/>
    <property type="match status" value="1"/>
</dbReference>
<dbReference type="Pfam" id="PF19568">
    <property type="entry name" value="Spore_III_AA"/>
    <property type="match status" value="1"/>
</dbReference>
<evidence type="ECO:0000313" key="4">
    <source>
        <dbReference type="EMBL" id="MDQ0231933.1"/>
    </source>
</evidence>
<keyword evidence="1" id="KW-0547">Nucleotide-binding</keyword>
<evidence type="ECO:0000259" key="3">
    <source>
        <dbReference type="SMART" id="SM00382"/>
    </source>
</evidence>
<dbReference type="CDD" id="cd00009">
    <property type="entry name" value="AAA"/>
    <property type="match status" value="1"/>
</dbReference>
<dbReference type="SUPFAM" id="SSF52540">
    <property type="entry name" value="P-loop containing nucleoside triphosphate hydrolases"/>
    <property type="match status" value="1"/>
</dbReference>
<dbReference type="Proteomes" id="UP001234495">
    <property type="component" value="Unassembled WGS sequence"/>
</dbReference>